<proteinExistence type="predicted"/>
<dbReference type="NCBIfam" id="TIGR04131">
    <property type="entry name" value="Bac_Flav_CTERM"/>
    <property type="match status" value="1"/>
</dbReference>
<reference evidence="6 7" key="1">
    <citation type="submission" date="2018-03" db="EMBL/GenBank/DDBJ databases">
        <title>Genomic Encyclopedia of Archaeal and Bacterial Type Strains, Phase II (KMG-II): from individual species to whole genera.</title>
        <authorList>
            <person name="Goeker M."/>
        </authorList>
    </citation>
    <scope>NUCLEOTIDE SEQUENCE [LARGE SCALE GENOMIC DNA]</scope>
    <source>
        <strain evidence="6 7">DSM 28354</strain>
    </source>
</reference>
<dbReference type="InterPro" id="IPR026341">
    <property type="entry name" value="T9SS_type_B"/>
</dbReference>
<dbReference type="Pfam" id="PF19081">
    <property type="entry name" value="Ig_7"/>
    <property type="match status" value="1"/>
</dbReference>
<evidence type="ECO:0000256" key="1">
    <source>
        <dbReference type="ARBA" id="ARBA00004613"/>
    </source>
</evidence>
<keyword evidence="7" id="KW-1185">Reference proteome</keyword>
<dbReference type="SUPFAM" id="SSF117074">
    <property type="entry name" value="Hypothetical protein PA1324"/>
    <property type="match status" value="3"/>
</dbReference>
<dbReference type="InterPro" id="IPR007110">
    <property type="entry name" value="Ig-like_dom"/>
</dbReference>
<dbReference type="Proteomes" id="UP000238375">
    <property type="component" value="Unassembled WGS sequence"/>
</dbReference>
<comment type="subcellular location">
    <subcellularLocation>
        <location evidence="1">Secreted</location>
    </subcellularLocation>
</comment>
<dbReference type="InterPro" id="IPR033764">
    <property type="entry name" value="Sdr_B"/>
</dbReference>
<dbReference type="InterPro" id="IPR047589">
    <property type="entry name" value="DUF11_rpt"/>
</dbReference>
<dbReference type="PROSITE" id="PS50835">
    <property type="entry name" value="IG_LIKE"/>
    <property type="match status" value="1"/>
</dbReference>
<feature type="region of interest" description="Disordered" evidence="4">
    <location>
        <begin position="2626"/>
        <end position="2645"/>
    </location>
</feature>
<dbReference type="Gene3D" id="2.60.40.740">
    <property type="match status" value="1"/>
</dbReference>
<dbReference type="EMBL" id="PVTE01000004">
    <property type="protein sequence ID" value="PRY43064.1"/>
    <property type="molecule type" value="Genomic_DNA"/>
</dbReference>
<evidence type="ECO:0000259" key="5">
    <source>
        <dbReference type="PROSITE" id="PS50835"/>
    </source>
</evidence>
<gene>
    <name evidence="6" type="ORF">CLV58_104195</name>
</gene>
<protein>
    <submittedName>
        <fullName evidence="6">Putative repeat protein (TIGR01451 family)/gliding motility-associated-like protein</fullName>
    </submittedName>
</protein>
<comment type="caution">
    <text evidence="6">The sequence shown here is derived from an EMBL/GenBank/DDBJ whole genome shotgun (WGS) entry which is preliminary data.</text>
</comment>
<name>A0A2T0TBN9_9BACT</name>
<dbReference type="InterPro" id="IPR013783">
    <property type="entry name" value="Ig-like_fold"/>
</dbReference>
<organism evidence="6 7">
    <name type="scientific">Spirosoma oryzae</name>
    <dbReference type="NCBI Taxonomy" id="1469603"/>
    <lineage>
        <taxon>Bacteria</taxon>
        <taxon>Pseudomonadati</taxon>
        <taxon>Bacteroidota</taxon>
        <taxon>Cytophagia</taxon>
        <taxon>Cytophagales</taxon>
        <taxon>Cytophagaceae</taxon>
        <taxon>Spirosoma</taxon>
    </lineage>
</organism>
<dbReference type="InterPro" id="IPR001434">
    <property type="entry name" value="OmcB-like_DUF11"/>
</dbReference>
<evidence type="ECO:0000313" key="6">
    <source>
        <dbReference type="EMBL" id="PRY43064.1"/>
    </source>
</evidence>
<dbReference type="Pfam" id="PF17210">
    <property type="entry name" value="SdrD_B"/>
    <property type="match status" value="3"/>
</dbReference>
<keyword evidence="2" id="KW-0964">Secreted</keyword>
<evidence type="ECO:0000313" key="7">
    <source>
        <dbReference type="Proteomes" id="UP000238375"/>
    </source>
</evidence>
<dbReference type="PANTHER" id="PTHR23303">
    <property type="entry name" value="CARBOXYPEPTIDASE REGULATORY REGION-CONTAINING"/>
    <property type="match status" value="1"/>
</dbReference>
<evidence type="ECO:0000256" key="2">
    <source>
        <dbReference type="ARBA" id="ARBA00022525"/>
    </source>
</evidence>
<feature type="domain" description="Ig-like" evidence="5">
    <location>
        <begin position="823"/>
        <end position="925"/>
    </location>
</feature>
<evidence type="ECO:0000256" key="4">
    <source>
        <dbReference type="SAM" id="MobiDB-lite"/>
    </source>
</evidence>
<evidence type="ECO:0000256" key="3">
    <source>
        <dbReference type="ARBA" id="ARBA00022729"/>
    </source>
</evidence>
<feature type="region of interest" description="Disordered" evidence="4">
    <location>
        <begin position="3118"/>
        <end position="3146"/>
    </location>
</feature>
<dbReference type="NCBIfam" id="TIGR01451">
    <property type="entry name" value="B_ant_repeat"/>
    <property type="match status" value="3"/>
</dbReference>
<dbReference type="GO" id="GO:0005576">
    <property type="term" value="C:extracellular region"/>
    <property type="evidence" value="ECO:0007669"/>
    <property type="project" value="UniProtKB-SubCell"/>
</dbReference>
<dbReference type="Pfam" id="PF13585">
    <property type="entry name" value="CHU_C"/>
    <property type="match status" value="1"/>
</dbReference>
<dbReference type="InterPro" id="IPR051417">
    <property type="entry name" value="SDr/BOS_complex"/>
</dbReference>
<dbReference type="Pfam" id="PF01345">
    <property type="entry name" value="DUF11"/>
    <property type="match status" value="3"/>
</dbReference>
<dbReference type="InterPro" id="IPR044023">
    <property type="entry name" value="Ig_7"/>
</dbReference>
<sequence>MNEPGLLNRLYAPTTPRPTDAAHGRLIGDTRMMAMGRALVAWLLRWFTTLLPTRRLVIGSIQAGILVLGLLGLSVAGYAQATVDLSVHTQLDKSKPALGDVVTYTVVVSNAPSLSTATGVVVKNQLPDGGVAYLPSSAIVTRGSGSYDPATGNWTVGTLASGDSAVLTLKATVLQRGVWFNIAQVMAVDQADLDSTPNNSQLYEDDYEGVCFSVPIELYRGDEFTVVVPSGYHKIVWYRNNVDVLTVPADSAVVNSDSSLTIKSPGTYRFVTFNNGCPSSNCCDIEVIQGPYGSLGNFVFVDNNKDGIFNAGDTGLDGVKVYLYDQTGTTKLDSTVSANGGKYLFNSLRSGTYKVRFSAPGGMQYTQQAPTGTAMGSVAGADGFTGLYTIDTEKGAGDPGRDNMTVNAGFIPKVVPTATLGGIAFVDANGNGIRESEDGGMPGIVVTLFQSTTAGVTQIATTTTTASGAYSFTGIAAGSGYYVKFDTTGLGARGYVVTKPGATTNTALDSDAGPNGETAPFSLTAGQVNTTISAGFVPKPATISSLVFIDGNSNGQRDAGEGILPGVTVKLYQNGQSSPVQSLTTDVNGAVQFAGLQPGIGYYMVFDTTGLRAKGYGLTLYQQGNSATDSDADPVTGRTTSFTLTPGQVLTSINAGVKPLCPANLGLTLASVVPVCPGGTASLVASTSISGATVNWYTSTTSSQPFATVSSGTSVTVAPAQTTIYYVSARTADGCVSPLQSATVNVTTVTAPVLANNTVRNTCPATTVNLTTATISNSDASLNYEWYTSATRAAGTLVGNLTTANAGTYYVFAKSASGCYSSPATLTAVVVDCGCQTLAGVNAGPAQTSCGANPVTLVASLSGSATSVTWSSNGTGTFSNPTSLTTTFTPSAVDVNNASVVISATTNDPDGAGVCVAGTSSLVLTINKCKTDLVVAKQITTPGSYSLGQTVSYAITVSNAGKSTASSVTVLDKLPASLSFVSANPASDYNAGSGVWTVGSLTAGAQRSLTIQATIVGTGSVRNTAVVQSPDNDLALGGNDTSRVDIQVNGCTAQAPTIASSISDICKGSPATLTATGCTTGTIRWSDGQTGPVVSVIPTVNTTYTAICVQSAACASGASNAVSITVRDLQAPTLTPSATSVCPGGQVTLTASGCTGGTYQWSTGSETGASIVVSPSSRTTYTVQCRIGACVSAATSTVIDVTETPAKPTIVASTSVVCPGEQVTLTVNGCTGTPMWSNTTATTGQITVSPTTGNNTYTVYCKNGACVSPVSDALTIRVTTPAVPTLVASTDSTCSGGKVTLTANGCEGTVLWSNGQTGASITVTPTSTISYTAQCKFRDCLSATSVAKQITVVSPTTPIVKADKLLLCSGERLTLTAEGCNGTVRWTGTDAIGASINIMPTETREYYATCQIGTCQSTASNRLRVTVTTTGTPPTIAASTTATCSGGSVTLTATGCTGTVVWSDGQTGATVSVSATAASTQYYAVCRVGTNCASGRSNTITITTTSTAAPTIAANTSTICPGNSVTLTASGCAGTPVWSTGDNTASIVVSPTVNTNYTVYCQNGSCRSANSTEFLVTVSQPTPPTISASSTTVVAGGTVTLTATGCSGDIVWSAAGIDGSNTGASIVVKPEGTQTYYAQCKIGNCVSAASAGITVNQSSCTARAGTLLAKAATVCADANGAVVAAVVNGGLVHTDDYSVLYLLTTGANKTIAQLSPAAAFTVAAQSAGYTINTLVYDGRPSSKNYLDINLIKTGLTTIADVSKLIADRSVCADVDLTGASIAVTYTPAPVLSASTSLTTCAGSPITLTAQGCDGGTVTWSDNTVGASITRTPASSFSLTATCTLNGCTSSPSQPINVVVGSPQGIPSIVGTKTTICLGETVSLTATGCTGGTLVWSDGQTTGSVLTAAPTTSTSYRVKCVVGSCESGWSAFTPITVGATVAPTVLANGASNPTVCAGATVVLTAQGCPDGSTIVWSNQLTGTSITVTPTSSTTYSAICRTSASCQSPASAVQTVTVLAKPTQPQVADKSNNCPATVVDLRTAVISAVSTNGGSFEFYTSPTLSSTALVANSAAVGTGTYYVVEKAAGGCYSDPAIIRVQITTCGSTTTCDPATLLTINAGPDAVVCGAKSYRLQGSVVGTAGKLYWTSTGNGTFDNPFSANAIYTASVEDILVGKVTLTLSASAVSATCPVVTDNMILTIEGPKTTPTIVASGPLAFCSGDSITLTAPDGASGYLWSNRAVSKSIVVKTTGQYTVQTFDANGCSSPVSAATQVSVSAPLATPIVNDIRNNCPALIANLNTALSTTAPAGSSYEYRTGAAVTSARVLRPDSVGAGTYYVFLRNSTGCVSSGAPVVVNIVRCQGDTLPVELALVKTADKTVAKVGDAISYTLRVTNNSQRTAHNISVRDILPTTVQVQSTTATSYSVSNGVVTARIDSLIGGASRSIVIPVSVIGKGAIVNRADITYVDERDSNLSNNTSSVTVRDTVISTPGSGTSVLGLAKAVVGTPTLVGDTTLNVRYRFVATNFGGDTLRNVQITDDLAFAFASARVKAVKFETIDPNFTLVYQPSYTGGGNTSSLFDSTSSYIAPGRSQTFILDVTVIRRKGDTTMTYRNIASGIARGMRTLELSTDGSNPDPDGDRNPLNNTSFTVFRIDTTRQQQPALGVALAVINVVDKQDGSYNVTYRATLKNFGNRTLYGVTLTDTLAKAFPSPTVASIVGSPTVRTGSNLVPNGVYNGTTNLNLLYGTSTLAAGEQDTITYVINVRPNGINGIFYTSITGSGATADSVRVYDISNNGFDPNPLGTTPTPVRFDLTGGVLGVAKAVGTPVEVQSGIYDVPYTIKLVNRGGVALNKVQVVDNLSQTFGNGVLIVSNQVSLTADAGLTVNPAYTGQGRNTSLLIDSLSTLPVGTSRSVSFVVRVDVRSTDSTRFYNRAIGSGLANNVAVTDTSAAGTNDDPNNNLDPRDDSQPTPVVIGPYVGSPHIGLAKAVTDTARQADGSYNVTYSIVVRNFGNEVLRRVSVVDTLSNVFNTQTGAVYRIVRGPFTTSTGSALKLNSDFDGNASPYLVLGDSTSTLAVGKVDTIRFVINVTVTTATTATFPNSAYGTAVAQSGVVSDRSTNGLVPDVNGNNNPGDSNESQPTPITLSPTNSSFFIPEGFSPNGDGVNDRFVIRGATGLTISLEVYNRWGHVVYKNDNYQNDWDGTANTGILLDGDKGLPDGTYYYIVRTSDGRRFVRYMTIYR</sequence>
<feature type="region of interest" description="Disordered" evidence="4">
    <location>
        <begin position="2948"/>
        <end position="2969"/>
    </location>
</feature>
<dbReference type="Gene3D" id="2.60.40.10">
    <property type="entry name" value="Immunoglobulins"/>
    <property type="match status" value="4"/>
</dbReference>
<accession>A0A2T0TBN9</accession>
<keyword evidence="3" id="KW-0732">Signal</keyword>